<gene>
    <name evidence="2" type="ORF">HPB48_015660</name>
</gene>
<feature type="compositionally biased region" description="Basic residues" evidence="1">
    <location>
        <begin position="24"/>
        <end position="40"/>
    </location>
</feature>
<evidence type="ECO:0000256" key="1">
    <source>
        <dbReference type="SAM" id="MobiDB-lite"/>
    </source>
</evidence>
<reference evidence="2 3" key="1">
    <citation type="journal article" date="2020" name="Cell">
        <title>Large-Scale Comparative Analyses of Tick Genomes Elucidate Their Genetic Diversity and Vector Capacities.</title>
        <authorList>
            <consortium name="Tick Genome and Microbiome Consortium (TIGMIC)"/>
            <person name="Jia N."/>
            <person name="Wang J."/>
            <person name="Shi W."/>
            <person name="Du L."/>
            <person name="Sun Y."/>
            <person name="Zhan W."/>
            <person name="Jiang J.F."/>
            <person name="Wang Q."/>
            <person name="Zhang B."/>
            <person name="Ji P."/>
            <person name="Bell-Sakyi L."/>
            <person name="Cui X.M."/>
            <person name="Yuan T.T."/>
            <person name="Jiang B.G."/>
            <person name="Yang W.F."/>
            <person name="Lam T.T."/>
            <person name="Chang Q.C."/>
            <person name="Ding S.J."/>
            <person name="Wang X.J."/>
            <person name="Zhu J.G."/>
            <person name="Ruan X.D."/>
            <person name="Zhao L."/>
            <person name="Wei J.T."/>
            <person name="Ye R.Z."/>
            <person name="Que T.C."/>
            <person name="Du C.H."/>
            <person name="Zhou Y.H."/>
            <person name="Cheng J.X."/>
            <person name="Dai P.F."/>
            <person name="Guo W.B."/>
            <person name="Han X.H."/>
            <person name="Huang E.J."/>
            <person name="Li L.F."/>
            <person name="Wei W."/>
            <person name="Gao Y.C."/>
            <person name="Liu J.Z."/>
            <person name="Shao H.Z."/>
            <person name="Wang X."/>
            <person name="Wang C.C."/>
            <person name="Yang T.C."/>
            <person name="Huo Q.B."/>
            <person name="Li W."/>
            <person name="Chen H.Y."/>
            <person name="Chen S.E."/>
            <person name="Zhou L.G."/>
            <person name="Ni X.B."/>
            <person name="Tian J.H."/>
            <person name="Sheng Y."/>
            <person name="Liu T."/>
            <person name="Pan Y.S."/>
            <person name="Xia L.Y."/>
            <person name="Li J."/>
            <person name="Zhao F."/>
            <person name="Cao W.C."/>
        </authorList>
    </citation>
    <scope>NUCLEOTIDE SEQUENCE [LARGE SCALE GENOMIC DNA]</scope>
    <source>
        <strain evidence="2">HaeL-2018</strain>
    </source>
</reference>
<evidence type="ECO:0000313" key="2">
    <source>
        <dbReference type="EMBL" id="KAH9378914.1"/>
    </source>
</evidence>
<protein>
    <submittedName>
        <fullName evidence="2">Uncharacterized protein</fullName>
    </submittedName>
</protein>
<organism evidence="2 3">
    <name type="scientific">Haemaphysalis longicornis</name>
    <name type="common">Bush tick</name>
    <dbReference type="NCBI Taxonomy" id="44386"/>
    <lineage>
        <taxon>Eukaryota</taxon>
        <taxon>Metazoa</taxon>
        <taxon>Ecdysozoa</taxon>
        <taxon>Arthropoda</taxon>
        <taxon>Chelicerata</taxon>
        <taxon>Arachnida</taxon>
        <taxon>Acari</taxon>
        <taxon>Parasitiformes</taxon>
        <taxon>Ixodida</taxon>
        <taxon>Ixodoidea</taxon>
        <taxon>Ixodidae</taxon>
        <taxon>Haemaphysalinae</taxon>
        <taxon>Haemaphysalis</taxon>
    </lineage>
</organism>
<proteinExistence type="predicted"/>
<name>A0A9J6GTW2_HAELO</name>
<accession>A0A9J6GTW2</accession>
<sequence length="71" mass="8273">MQQTLPDTLHTQEEKLGEEEKSPRKARSRQRPKNVWRRCRRNPETRKDTDVVPLPCTPAGGHWRNSAPEQG</sequence>
<comment type="caution">
    <text evidence="2">The sequence shown here is derived from an EMBL/GenBank/DDBJ whole genome shotgun (WGS) entry which is preliminary data.</text>
</comment>
<feature type="region of interest" description="Disordered" evidence="1">
    <location>
        <begin position="1"/>
        <end position="71"/>
    </location>
</feature>
<keyword evidence="3" id="KW-1185">Reference proteome</keyword>
<dbReference type="Proteomes" id="UP000821853">
    <property type="component" value="Unassembled WGS sequence"/>
</dbReference>
<feature type="compositionally biased region" description="Basic and acidic residues" evidence="1">
    <location>
        <begin position="41"/>
        <end position="50"/>
    </location>
</feature>
<evidence type="ECO:0000313" key="3">
    <source>
        <dbReference type="Proteomes" id="UP000821853"/>
    </source>
</evidence>
<dbReference type="VEuPathDB" id="VectorBase:HLOH_046999"/>
<dbReference type="EMBL" id="JABSTR010000009">
    <property type="protein sequence ID" value="KAH9378914.1"/>
    <property type="molecule type" value="Genomic_DNA"/>
</dbReference>
<feature type="compositionally biased region" description="Basic and acidic residues" evidence="1">
    <location>
        <begin position="10"/>
        <end position="23"/>
    </location>
</feature>
<dbReference type="AlphaFoldDB" id="A0A9J6GTW2"/>